<feature type="transmembrane region" description="Helical" evidence="1">
    <location>
        <begin position="153"/>
        <end position="171"/>
    </location>
</feature>
<dbReference type="GO" id="GO:0005886">
    <property type="term" value="C:plasma membrane"/>
    <property type="evidence" value="ECO:0007669"/>
    <property type="project" value="TreeGrafter"/>
</dbReference>
<dbReference type="InterPro" id="IPR006750">
    <property type="entry name" value="YdcZ"/>
</dbReference>
<dbReference type="EMBL" id="VOIR01000012">
    <property type="protein sequence ID" value="KAA6434921.1"/>
    <property type="molecule type" value="Genomic_DNA"/>
</dbReference>
<evidence type="ECO:0000256" key="1">
    <source>
        <dbReference type="SAM" id="Phobius"/>
    </source>
</evidence>
<comment type="caution">
    <text evidence="2">The sequence shown here is derived from an EMBL/GenBank/DDBJ whole genome shotgun (WGS) entry which is preliminary data.</text>
</comment>
<keyword evidence="1" id="KW-1133">Transmembrane helix</keyword>
<sequence length="327" mass="33300">MSRLRPSSTQRDAAPGLGGLLWVLASVTAGTGLAIQSRINGELGARLEHGMLAALISFGVGLAVLAALLAVSPGIRAGLRRLVGVLRDGTLPWWFASTGLFGAFLVATQGLVVGTTGVALYTVGVVAGQTVSGLLIDRLGIGGLARKHITPQRVLGALLALVAVAVALVGAGRLEGAWLVVLPFIAGLLQSVQQAFGGIVQRRSGSAMAQTVSNFLVGTIALGAIVLVQTAAGVTAQPLPTEPWLYAGGLLGIMFIALMSVAVHHLGVLTMGLGVICGQVVTSLLLDALLPAGHPVTVWSLIGAALTIVAVAVSAMRRRRPRVSPRA</sequence>
<dbReference type="OrthoDB" id="6463253at2"/>
<feature type="transmembrane region" description="Helical" evidence="1">
    <location>
        <begin position="91"/>
        <end position="112"/>
    </location>
</feature>
<reference evidence="2 3" key="1">
    <citation type="submission" date="2019-08" db="EMBL/GenBank/DDBJ databases">
        <title>Agrococcus lahaulensis sp. nov., isolated from a cold desert of the Indian Himalayas.</title>
        <authorList>
            <person name="Qu J.H."/>
        </authorList>
    </citation>
    <scope>NUCLEOTIDE SEQUENCE [LARGE SCALE GENOMIC DNA]</scope>
    <source>
        <strain evidence="2 3">NS18</strain>
    </source>
</reference>
<protein>
    <submittedName>
        <fullName evidence="2">DMT family transporter</fullName>
    </submittedName>
</protein>
<name>A0A5M8QIJ1_9MICO</name>
<feature type="transmembrane region" description="Helical" evidence="1">
    <location>
        <begin position="270"/>
        <end position="290"/>
    </location>
</feature>
<feature type="transmembrane region" description="Helical" evidence="1">
    <location>
        <begin position="177"/>
        <end position="200"/>
    </location>
</feature>
<evidence type="ECO:0000313" key="2">
    <source>
        <dbReference type="EMBL" id="KAA6434921.1"/>
    </source>
</evidence>
<dbReference type="Pfam" id="PF04657">
    <property type="entry name" value="DMT_YdcZ"/>
    <property type="match status" value="2"/>
</dbReference>
<dbReference type="PANTHER" id="PTHR34821:SF2">
    <property type="entry name" value="INNER MEMBRANE PROTEIN YDCZ"/>
    <property type="match status" value="1"/>
</dbReference>
<feature type="transmembrane region" description="Helical" evidence="1">
    <location>
        <begin position="50"/>
        <end position="71"/>
    </location>
</feature>
<dbReference type="Proteomes" id="UP000323221">
    <property type="component" value="Unassembled WGS sequence"/>
</dbReference>
<dbReference type="AlphaFoldDB" id="A0A5M8QIJ1"/>
<organism evidence="2 3">
    <name type="scientific">Agrococcus sediminis</name>
    <dbReference type="NCBI Taxonomy" id="2599924"/>
    <lineage>
        <taxon>Bacteria</taxon>
        <taxon>Bacillati</taxon>
        <taxon>Actinomycetota</taxon>
        <taxon>Actinomycetes</taxon>
        <taxon>Micrococcales</taxon>
        <taxon>Microbacteriaceae</taxon>
        <taxon>Agrococcus</taxon>
    </lineage>
</organism>
<dbReference type="RefSeq" id="WP_128188561.1">
    <property type="nucleotide sequence ID" value="NZ_VOIR01000012.1"/>
</dbReference>
<gene>
    <name evidence="2" type="ORF">FQ330_03915</name>
</gene>
<evidence type="ECO:0000313" key="3">
    <source>
        <dbReference type="Proteomes" id="UP000323221"/>
    </source>
</evidence>
<keyword evidence="3" id="KW-1185">Reference proteome</keyword>
<feature type="transmembrane region" description="Helical" evidence="1">
    <location>
        <begin position="296"/>
        <end position="316"/>
    </location>
</feature>
<dbReference type="PANTHER" id="PTHR34821">
    <property type="entry name" value="INNER MEMBRANE PROTEIN YDCZ"/>
    <property type="match status" value="1"/>
</dbReference>
<keyword evidence="1" id="KW-0812">Transmembrane</keyword>
<accession>A0A5M8QIJ1</accession>
<proteinExistence type="predicted"/>
<feature type="transmembrane region" description="Helical" evidence="1">
    <location>
        <begin position="212"/>
        <end position="232"/>
    </location>
</feature>
<feature type="transmembrane region" description="Helical" evidence="1">
    <location>
        <begin position="244"/>
        <end position="263"/>
    </location>
</feature>
<keyword evidence="1" id="KW-0472">Membrane</keyword>
<feature type="transmembrane region" description="Helical" evidence="1">
    <location>
        <begin position="118"/>
        <end position="141"/>
    </location>
</feature>